<dbReference type="EMBL" id="BSXW01001535">
    <property type="protein sequence ID" value="GMF37486.1"/>
    <property type="molecule type" value="Genomic_DNA"/>
</dbReference>
<comment type="caution">
    <text evidence="2">The sequence shown here is derived from an EMBL/GenBank/DDBJ whole genome shotgun (WGS) entry which is preliminary data.</text>
</comment>
<reference evidence="2" key="1">
    <citation type="submission" date="2023-04" db="EMBL/GenBank/DDBJ databases">
        <title>Phytophthora lilii NBRC 32176.</title>
        <authorList>
            <person name="Ichikawa N."/>
            <person name="Sato H."/>
            <person name="Tonouchi N."/>
        </authorList>
    </citation>
    <scope>NUCLEOTIDE SEQUENCE</scope>
    <source>
        <strain evidence="2">NBRC 32176</strain>
    </source>
</reference>
<evidence type="ECO:0000313" key="2">
    <source>
        <dbReference type="EMBL" id="GMF37486.1"/>
    </source>
</evidence>
<dbReference type="Pfam" id="PF00385">
    <property type="entry name" value="Chromo"/>
    <property type="match status" value="1"/>
</dbReference>
<keyword evidence="3" id="KW-1185">Reference proteome</keyword>
<accession>A0A9W6XFM1</accession>
<dbReference type="PROSITE" id="PS50013">
    <property type="entry name" value="CHROMO_2"/>
    <property type="match status" value="1"/>
</dbReference>
<name>A0A9W6XFM1_9STRA</name>
<feature type="domain" description="Chromo" evidence="1">
    <location>
        <begin position="152"/>
        <end position="209"/>
    </location>
</feature>
<evidence type="ECO:0000259" key="1">
    <source>
        <dbReference type="PROSITE" id="PS50013"/>
    </source>
</evidence>
<dbReference type="InterPro" id="IPR012337">
    <property type="entry name" value="RNaseH-like_sf"/>
</dbReference>
<sequence length="209" mass="23084">MDDAPIGMSDVDGAMEMDGKLWLPSKAKALVKRLLRLGVTHAFAPVYSPWINNGTIERLNCDILQVLRIFCLKPACHPQLDAPAATRTSQSTSRPVPSLGGCAHLELITGLPTSSSLDVYDVSGSRLKFYHDRDLGVMVEIREHVSLQLIILEVRNIAGHRMNTTSGELELFVAWRGLQDIENSWRPASSIQHDVPALVVKYVMEDGVI</sequence>
<gene>
    <name evidence="2" type="ORF">Plil01_001578000</name>
</gene>
<dbReference type="AlphaFoldDB" id="A0A9W6XFM1"/>
<dbReference type="InterPro" id="IPR000953">
    <property type="entry name" value="Chromo/chromo_shadow_dom"/>
</dbReference>
<evidence type="ECO:0000313" key="3">
    <source>
        <dbReference type="Proteomes" id="UP001165083"/>
    </source>
</evidence>
<organism evidence="2 3">
    <name type="scientific">Phytophthora lilii</name>
    <dbReference type="NCBI Taxonomy" id="2077276"/>
    <lineage>
        <taxon>Eukaryota</taxon>
        <taxon>Sar</taxon>
        <taxon>Stramenopiles</taxon>
        <taxon>Oomycota</taxon>
        <taxon>Peronosporomycetes</taxon>
        <taxon>Peronosporales</taxon>
        <taxon>Peronosporaceae</taxon>
        <taxon>Phytophthora</taxon>
    </lineage>
</organism>
<proteinExistence type="predicted"/>
<dbReference type="SUPFAM" id="SSF54160">
    <property type="entry name" value="Chromo domain-like"/>
    <property type="match status" value="1"/>
</dbReference>
<dbReference type="CDD" id="cd00024">
    <property type="entry name" value="CD_CSD"/>
    <property type="match status" value="1"/>
</dbReference>
<dbReference type="InterPro" id="IPR023780">
    <property type="entry name" value="Chromo_domain"/>
</dbReference>
<dbReference type="Proteomes" id="UP001165083">
    <property type="component" value="Unassembled WGS sequence"/>
</dbReference>
<dbReference type="InterPro" id="IPR016197">
    <property type="entry name" value="Chromo-like_dom_sf"/>
</dbReference>
<protein>
    <submittedName>
        <fullName evidence="2">Unnamed protein product</fullName>
    </submittedName>
</protein>
<dbReference type="OrthoDB" id="166842at2759"/>
<dbReference type="SUPFAM" id="SSF53098">
    <property type="entry name" value="Ribonuclease H-like"/>
    <property type="match status" value="1"/>
</dbReference>
<dbReference type="Gene3D" id="2.40.50.40">
    <property type="match status" value="1"/>
</dbReference>